<dbReference type="InterPro" id="IPR006151">
    <property type="entry name" value="Shikm_DH/Glu-tRNA_Rdtase"/>
</dbReference>
<dbReference type="SUPFAM" id="SSF69742">
    <property type="entry name" value="Glutamyl tRNA-reductase catalytic, N-terminal domain"/>
    <property type="match status" value="1"/>
</dbReference>
<evidence type="ECO:0000259" key="18">
    <source>
        <dbReference type="Pfam" id="PF05201"/>
    </source>
</evidence>
<dbReference type="SUPFAM" id="SSF51735">
    <property type="entry name" value="NAD(P)-binding Rossmann-fold domains"/>
    <property type="match status" value="1"/>
</dbReference>
<dbReference type="InterPro" id="IPR000343">
    <property type="entry name" value="4pyrrol_synth_GluRdtase"/>
</dbReference>
<dbReference type="RefSeq" id="WP_116649505.1">
    <property type="nucleotide sequence ID" value="NZ_QUZK01000012.1"/>
</dbReference>
<dbReference type="UniPathway" id="UPA00251">
    <property type="reaction ID" value="UER00316"/>
</dbReference>
<dbReference type="Pfam" id="PF01488">
    <property type="entry name" value="Shikimate_DH"/>
    <property type="match status" value="1"/>
</dbReference>
<name>A0A3E1KC71_9GAMM</name>
<feature type="binding site" evidence="9 12">
    <location>
        <begin position="187"/>
        <end position="192"/>
    </location>
    <ligand>
        <name>NADP(+)</name>
        <dbReference type="ChEBI" id="CHEBI:58349"/>
    </ligand>
</feature>
<comment type="caution">
    <text evidence="19">The sequence shown here is derived from an EMBL/GenBank/DDBJ whole genome shotgun (WGS) entry which is preliminary data.</text>
</comment>
<dbReference type="InterPro" id="IPR036343">
    <property type="entry name" value="GluRdtase_N_sf"/>
</dbReference>
<organism evidence="19 20">
    <name type="scientific">Wenzhouxiangella sediminis</name>
    <dbReference type="NCBI Taxonomy" id="1792836"/>
    <lineage>
        <taxon>Bacteria</taxon>
        <taxon>Pseudomonadati</taxon>
        <taxon>Pseudomonadota</taxon>
        <taxon>Gammaproteobacteria</taxon>
        <taxon>Chromatiales</taxon>
        <taxon>Wenzhouxiangellaceae</taxon>
        <taxon>Wenzhouxiangella</taxon>
    </lineage>
</organism>
<comment type="function">
    <text evidence="9">Catalyzes the NADPH-dependent reduction of glutamyl-tRNA(Glu) to glutamate 1-semialdehyde (GSA).</text>
</comment>
<comment type="similarity">
    <text evidence="2 9 14">Belongs to the glutamyl-tRNA reductase family.</text>
</comment>
<dbReference type="HAMAP" id="MF_00087">
    <property type="entry name" value="Glu_tRNA_reductase"/>
    <property type="match status" value="1"/>
</dbReference>
<dbReference type="PIRSF" id="PIRSF000445">
    <property type="entry name" value="4pyrrol_synth_GluRdtase"/>
    <property type="match status" value="1"/>
</dbReference>
<evidence type="ECO:0000256" key="5">
    <source>
        <dbReference type="ARBA" id="ARBA00023002"/>
    </source>
</evidence>
<evidence type="ECO:0000256" key="6">
    <source>
        <dbReference type="ARBA" id="ARBA00023244"/>
    </source>
</evidence>
<accession>A0A3E1KC71</accession>
<dbReference type="GO" id="GO:0019353">
    <property type="term" value="P:protoporphyrinogen IX biosynthetic process from glutamate"/>
    <property type="evidence" value="ECO:0007669"/>
    <property type="project" value="TreeGrafter"/>
</dbReference>
<feature type="domain" description="Quinate/shikimate 5-dehydrogenase/glutamyl-tRNA reductase" evidence="17">
    <location>
        <begin position="170"/>
        <end position="304"/>
    </location>
</feature>
<feature type="domain" description="Glutamyl-tRNA reductase N-terminal" evidence="18">
    <location>
        <begin position="6"/>
        <end position="154"/>
    </location>
</feature>
<feature type="coiled-coil region" evidence="15">
    <location>
        <begin position="298"/>
        <end position="367"/>
    </location>
</feature>
<feature type="domain" description="Tetrapyrrole biosynthesis glutamyl-tRNA reductase dimerisation" evidence="16">
    <location>
        <begin position="318"/>
        <end position="413"/>
    </location>
</feature>
<dbReference type="Proteomes" id="UP000260351">
    <property type="component" value="Unassembled WGS sequence"/>
</dbReference>
<dbReference type="InterPro" id="IPR036291">
    <property type="entry name" value="NAD(P)-bd_dom_sf"/>
</dbReference>
<keyword evidence="5 9" id="KW-0560">Oxidoreductase</keyword>
<dbReference type="SUPFAM" id="SSF69075">
    <property type="entry name" value="Glutamyl tRNA-reductase dimerization domain"/>
    <property type="match status" value="1"/>
</dbReference>
<evidence type="ECO:0000256" key="12">
    <source>
        <dbReference type="PIRSR" id="PIRSR000445-3"/>
    </source>
</evidence>
<keyword evidence="15" id="KW-0175">Coiled coil</keyword>
<comment type="pathway">
    <text evidence="1 9 14">Porphyrin-containing compound metabolism; protoporphyrin-IX biosynthesis; 5-aminolevulinate from L-glutamyl-tRNA(Glu): step 1/2.</text>
</comment>
<reference evidence="19 20" key="1">
    <citation type="submission" date="2018-08" db="EMBL/GenBank/DDBJ databases">
        <title>Wenzhouxiangella salilacus sp. nov., a novel bacterium isolated from a saline lake in Xinjiang Province, China.</title>
        <authorList>
            <person name="Han S."/>
        </authorList>
    </citation>
    <scope>NUCLEOTIDE SEQUENCE [LARGE SCALE GENOMIC DNA]</scope>
    <source>
        <strain evidence="19 20">XDB06</strain>
    </source>
</reference>
<evidence type="ECO:0000259" key="17">
    <source>
        <dbReference type="Pfam" id="PF01488"/>
    </source>
</evidence>
<proteinExistence type="inferred from homology"/>
<dbReference type="FunFam" id="3.40.50.720:FF:000031">
    <property type="entry name" value="Glutamyl-tRNA reductase"/>
    <property type="match status" value="1"/>
</dbReference>
<dbReference type="NCBIfam" id="TIGR01035">
    <property type="entry name" value="hemA"/>
    <property type="match status" value="1"/>
</dbReference>
<evidence type="ECO:0000256" key="9">
    <source>
        <dbReference type="HAMAP-Rule" id="MF_00087"/>
    </source>
</evidence>
<evidence type="ECO:0000259" key="16">
    <source>
        <dbReference type="Pfam" id="PF00745"/>
    </source>
</evidence>
<evidence type="ECO:0000313" key="20">
    <source>
        <dbReference type="Proteomes" id="UP000260351"/>
    </source>
</evidence>
<dbReference type="GO" id="GO:0008883">
    <property type="term" value="F:glutamyl-tRNA reductase activity"/>
    <property type="evidence" value="ECO:0007669"/>
    <property type="project" value="UniProtKB-UniRule"/>
</dbReference>
<feature type="binding site" evidence="9 11">
    <location>
        <begin position="49"/>
        <end position="52"/>
    </location>
    <ligand>
        <name>substrate</name>
    </ligand>
</feature>
<comment type="catalytic activity">
    <reaction evidence="7 9 14">
        <text>(S)-4-amino-5-oxopentanoate + tRNA(Glu) + NADP(+) = L-glutamyl-tRNA(Glu) + NADPH + H(+)</text>
        <dbReference type="Rhea" id="RHEA:12344"/>
        <dbReference type="Rhea" id="RHEA-COMP:9663"/>
        <dbReference type="Rhea" id="RHEA-COMP:9680"/>
        <dbReference type="ChEBI" id="CHEBI:15378"/>
        <dbReference type="ChEBI" id="CHEBI:57501"/>
        <dbReference type="ChEBI" id="CHEBI:57783"/>
        <dbReference type="ChEBI" id="CHEBI:58349"/>
        <dbReference type="ChEBI" id="CHEBI:78442"/>
        <dbReference type="ChEBI" id="CHEBI:78520"/>
        <dbReference type="EC" id="1.2.1.70"/>
    </reaction>
</comment>
<dbReference type="AlphaFoldDB" id="A0A3E1KC71"/>
<keyword evidence="6 9" id="KW-0627">Porphyrin biosynthesis</keyword>
<dbReference type="Pfam" id="PF00745">
    <property type="entry name" value="GlutR_dimer"/>
    <property type="match status" value="1"/>
</dbReference>
<feature type="binding site" evidence="9 11">
    <location>
        <begin position="112"/>
        <end position="114"/>
    </location>
    <ligand>
        <name>substrate</name>
    </ligand>
</feature>
<dbReference type="OrthoDB" id="110209at2"/>
<evidence type="ECO:0000256" key="2">
    <source>
        <dbReference type="ARBA" id="ARBA00005916"/>
    </source>
</evidence>
<dbReference type="Gene3D" id="3.30.460.30">
    <property type="entry name" value="Glutamyl-tRNA reductase, N-terminal domain"/>
    <property type="match status" value="1"/>
</dbReference>
<protein>
    <recommendedName>
        <fullName evidence="8 9">Glutamyl-tRNA reductase</fullName>
        <shortName evidence="9">GluTR</shortName>
        <ecNumber evidence="3 9">1.2.1.70</ecNumber>
    </recommendedName>
</protein>
<dbReference type="EC" id="1.2.1.70" evidence="3 9"/>
<evidence type="ECO:0000256" key="11">
    <source>
        <dbReference type="PIRSR" id="PIRSR000445-2"/>
    </source>
</evidence>
<feature type="binding site" evidence="9 11">
    <location>
        <position position="107"/>
    </location>
    <ligand>
        <name>substrate</name>
    </ligand>
</feature>
<feature type="site" description="Important for activity" evidence="9 13">
    <location>
        <position position="97"/>
    </location>
</feature>
<feature type="active site" description="Nucleophile" evidence="9 10">
    <location>
        <position position="50"/>
    </location>
</feature>
<dbReference type="PANTHER" id="PTHR43013">
    <property type="entry name" value="GLUTAMYL-TRNA REDUCTASE"/>
    <property type="match status" value="1"/>
</dbReference>
<comment type="domain">
    <text evidence="9">Possesses an unusual extended V-shaped dimeric structure with each monomer consisting of three distinct domains arranged along a curved 'spinal' alpha-helix. The N-terminal catalytic domain specifically recognizes the glutamate moiety of the substrate. The second domain is the NADPH-binding domain, and the third C-terminal domain is responsible for dimerization.</text>
</comment>
<evidence type="ECO:0000256" key="13">
    <source>
        <dbReference type="PIRSR" id="PIRSR000445-4"/>
    </source>
</evidence>
<evidence type="ECO:0000256" key="3">
    <source>
        <dbReference type="ARBA" id="ARBA00012970"/>
    </source>
</evidence>
<evidence type="ECO:0000256" key="4">
    <source>
        <dbReference type="ARBA" id="ARBA00022857"/>
    </source>
</evidence>
<comment type="miscellaneous">
    <text evidence="9">During catalysis, the active site Cys acts as a nucleophile attacking the alpha-carbonyl group of tRNA-bound glutamate with the formation of a thioester intermediate between enzyme and glutamate, and the concomitant release of tRNA(Glu). The thioester intermediate is finally reduced by direct hydride transfer from NADPH, to form the product GSA.</text>
</comment>
<evidence type="ECO:0000313" key="19">
    <source>
        <dbReference type="EMBL" id="RFF32323.1"/>
    </source>
</evidence>
<evidence type="ECO:0000256" key="7">
    <source>
        <dbReference type="ARBA" id="ARBA00047464"/>
    </source>
</evidence>
<dbReference type="GO" id="GO:0050661">
    <property type="term" value="F:NADP binding"/>
    <property type="evidence" value="ECO:0007669"/>
    <property type="project" value="InterPro"/>
</dbReference>
<dbReference type="Gene3D" id="3.40.50.720">
    <property type="entry name" value="NAD(P)-binding Rossmann-like Domain"/>
    <property type="match status" value="1"/>
</dbReference>
<comment type="subunit">
    <text evidence="9">Homodimer.</text>
</comment>
<keyword evidence="4 9" id="KW-0521">NADP</keyword>
<keyword evidence="20" id="KW-1185">Reference proteome</keyword>
<feature type="binding site" evidence="9 11">
    <location>
        <position position="118"/>
    </location>
    <ligand>
        <name>substrate</name>
    </ligand>
</feature>
<dbReference type="InterPro" id="IPR036453">
    <property type="entry name" value="GluRdtase_dimer_dom_sf"/>
</dbReference>
<dbReference type="PANTHER" id="PTHR43013:SF1">
    <property type="entry name" value="GLUTAMYL-TRNA REDUCTASE"/>
    <property type="match status" value="1"/>
</dbReference>
<evidence type="ECO:0000256" key="15">
    <source>
        <dbReference type="SAM" id="Coils"/>
    </source>
</evidence>
<sequence>MSLFTLGISHQTAPISIRERLAFAAETLPEALSSLSAIPGVEGCSILSTCNRTELYVSSEQAITRSIMDWLHEWHGLAPGHFREHVYQLEHGACTYHLIKVISGMDSMIIGEPQVAGQAKQAWQQAQAANTLDSRLDRMFQHAFAAAKRVRSETGIGRDPVTLPFAALRLARQIFGGLDSLRVLLIGAGEMIEDCATHFHASGMNTLTIANRSAERAGRLAERFNARSATLDTLPELLGESDLVIACTASPSAIIDRQMIRDALKTRRRQPMFALDLSVPRNISADAGNLDDLYLYTIDDLRAIVESAQQQRQEALQQANAIVESEVATFERWLRLQSTSSTLKSLRQQAQGERDRLLERARQELERGADPEDVMRRLSHRLVNRLLHGPSIRIRQAAEAGDEELLAAARFYFTDENS</sequence>
<evidence type="ECO:0000256" key="10">
    <source>
        <dbReference type="PIRSR" id="PIRSR000445-1"/>
    </source>
</evidence>
<evidence type="ECO:0000256" key="14">
    <source>
        <dbReference type="RuleBase" id="RU000584"/>
    </source>
</evidence>
<dbReference type="FunFam" id="3.30.460.30:FF:000001">
    <property type="entry name" value="Glutamyl-tRNA reductase"/>
    <property type="match status" value="1"/>
</dbReference>
<dbReference type="InterPro" id="IPR015895">
    <property type="entry name" value="4pyrrol_synth_GluRdtase_N"/>
</dbReference>
<dbReference type="Pfam" id="PF05201">
    <property type="entry name" value="GlutR_N"/>
    <property type="match status" value="1"/>
</dbReference>
<evidence type="ECO:0000256" key="1">
    <source>
        <dbReference type="ARBA" id="ARBA00005059"/>
    </source>
</evidence>
<dbReference type="InterPro" id="IPR015896">
    <property type="entry name" value="4pyrrol_synth_GluRdtase_dimer"/>
</dbReference>
<gene>
    <name evidence="9" type="primary">hemA</name>
    <name evidence="19" type="ORF">DZC52_02345</name>
</gene>
<evidence type="ECO:0000256" key="8">
    <source>
        <dbReference type="ARBA" id="ARBA00068659"/>
    </source>
</evidence>
<dbReference type="EMBL" id="QUZK01000012">
    <property type="protein sequence ID" value="RFF32323.1"/>
    <property type="molecule type" value="Genomic_DNA"/>
</dbReference>
<dbReference type="CDD" id="cd05213">
    <property type="entry name" value="NAD_bind_Glutamyl_tRNA_reduct"/>
    <property type="match status" value="1"/>
</dbReference>